<evidence type="ECO:0000259" key="9">
    <source>
        <dbReference type="PROSITE" id="PS50035"/>
    </source>
</evidence>
<dbReference type="SMART" id="SM00155">
    <property type="entry name" value="PLDc"/>
    <property type="match status" value="2"/>
</dbReference>
<dbReference type="PANTHER" id="PTHR18896">
    <property type="entry name" value="PHOSPHOLIPASE D"/>
    <property type="match status" value="1"/>
</dbReference>
<evidence type="ECO:0000256" key="1">
    <source>
        <dbReference type="ARBA" id="ARBA00000798"/>
    </source>
</evidence>
<dbReference type="PANTHER" id="PTHR18896:SF76">
    <property type="entry name" value="PHOSPHOLIPASE"/>
    <property type="match status" value="1"/>
</dbReference>
<keyword evidence="7" id="KW-1133">Transmembrane helix</keyword>
<dbReference type="InterPro" id="IPR001736">
    <property type="entry name" value="PLipase_D/transphosphatidylase"/>
</dbReference>
<evidence type="ECO:0000256" key="2">
    <source>
        <dbReference type="ARBA" id="ARBA00012027"/>
    </source>
</evidence>
<dbReference type="Pfam" id="PF13091">
    <property type="entry name" value="PLDc_2"/>
    <property type="match status" value="1"/>
</dbReference>
<dbReference type="SUPFAM" id="SSF56024">
    <property type="entry name" value="Phospholipase D/nuclease"/>
    <property type="match status" value="2"/>
</dbReference>
<evidence type="ECO:0000256" key="5">
    <source>
        <dbReference type="ARBA" id="ARBA00022963"/>
    </source>
</evidence>
<evidence type="ECO:0000313" key="10">
    <source>
        <dbReference type="EMBL" id="ETV98321.1"/>
    </source>
</evidence>
<dbReference type="OrthoDB" id="14911at2759"/>
<dbReference type="eggNOG" id="ENOG502SN1I">
    <property type="taxonomic scope" value="Eukaryota"/>
</dbReference>
<keyword evidence="5" id="KW-0442">Lipid degradation</keyword>
<reference evidence="10" key="1">
    <citation type="submission" date="2013-12" db="EMBL/GenBank/DDBJ databases">
        <title>The Genome Sequence of Aphanomyces invadans NJM9701.</title>
        <authorList>
            <consortium name="The Broad Institute Genomics Platform"/>
            <person name="Russ C."/>
            <person name="Tyler B."/>
            <person name="van West P."/>
            <person name="Dieguez-Uribeondo J."/>
            <person name="Young S.K."/>
            <person name="Zeng Q."/>
            <person name="Gargeya S."/>
            <person name="Fitzgerald M."/>
            <person name="Abouelleil A."/>
            <person name="Alvarado L."/>
            <person name="Chapman S.B."/>
            <person name="Gainer-Dewar J."/>
            <person name="Goldberg J."/>
            <person name="Griggs A."/>
            <person name="Gujja S."/>
            <person name="Hansen M."/>
            <person name="Howarth C."/>
            <person name="Imamovic A."/>
            <person name="Ireland A."/>
            <person name="Larimer J."/>
            <person name="McCowan C."/>
            <person name="Murphy C."/>
            <person name="Pearson M."/>
            <person name="Poon T.W."/>
            <person name="Priest M."/>
            <person name="Roberts A."/>
            <person name="Saif S."/>
            <person name="Shea T."/>
            <person name="Sykes S."/>
            <person name="Wortman J."/>
            <person name="Nusbaum C."/>
            <person name="Birren B."/>
        </authorList>
    </citation>
    <scope>NUCLEOTIDE SEQUENCE [LARGE SCALE GENOMIC DNA]</scope>
    <source>
        <strain evidence="10">NJM9701</strain>
    </source>
</reference>
<keyword evidence="6" id="KW-0443">Lipid metabolism</keyword>
<sequence length="681" mass="75000">MRLALGTVCVAAGMVMATGPAICTKDISVKSLLVHGCVCKPCHRCVYTALGGCQLDVSKAVTLSDGSDVPTRQPLLDPHAWFLTEAEITASRNGVPRHGMHAFSSNNSVHVFAATDEYFRAKYDDISATTAQDAVYFSAWTLNDVAIIPDVNPNLTLQTLWGEALRREVPMAMLVWANIRDAKPTMAMFNWFQNQTPKANTSQFILDDRVTPLSGSLHQKFTVLRRHGKWVAYVGGVDYSVDRWDTKFHNSTQLRKAAKIKVDYDGWIDVHTRIHGPAISDVLGTFLGRWNNPTLPSIPMAFSLAASTSPNGTDIPQHLPVVAMPPTNAIGTHHVQITRTYSCVYTGYNSFAPRGETSILASRLKAIRNARNYIYVEDQYFVHVPELLAALVHVLPTIQRLVVVTCKRGAVSAAAGYDKFFYDMVAPLQVKFPNKVHVFRTIDSIFVHSKVVLIDDVFLSIGSSNWNVRSMTSDAELTTNIVDAATTVGDHHVAVAALARQFRVAKFAELTRFSIDFDPLTVVQAANALAAYATSVPDALIVPYDVQYELYFDLYNVQGIVDGDGRCKPSGPSTMLSACRPLSQDTSNPILRAACDCRNDPHQRDVSTCMAQMVNVANLAAQVESTRLWQKAALVAFAAAAIGCCGVLLGHLFRRHWRRRVDQTLAIKVRGCERESLLSSR</sequence>
<dbReference type="EMBL" id="KI913970">
    <property type="protein sequence ID" value="ETV98321.1"/>
    <property type="molecule type" value="Genomic_DNA"/>
</dbReference>
<keyword evidence="4" id="KW-0378">Hydrolase</keyword>
<keyword evidence="7" id="KW-0812">Transmembrane</keyword>
<dbReference type="InterPro" id="IPR015679">
    <property type="entry name" value="PLipase_D_fam"/>
</dbReference>
<evidence type="ECO:0000256" key="7">
    <source>
        <dbReference type="SAM" id="Phobius"/>
    </source>
</evidence>
<dbReference type="CDD" id="cd09105">
    <property type="entry name" value="PLDc_vPLD1_2_like_2"/>
    <property type="match status" value="1"/>
</dbReference>
<dbReference type="GO" id="GO:0005886">
    <property type="term" value="C:plasma membrane"/>
    <property type="evidence" value="ECO:0007669"/>
    <property type="project" value="TreeGrafter"/>
</dbReference>
<feature type="transmembrane region" description="Helical" evidence="7">
    <location>
        <begin position="632"/>
        <end position="653"/>
    </location>
</feature>
<keyword evidence="7" id="KW-0472">Membrane</keyword>
<dbReference type="STRING" id="157072.A0A024TXG9"/>
<dbReference type="VEuPathDB" id="FungiDB:H310_09021"/>
<dbReference type="PROSITE" id="PS50035">
    <property type="entry name" value="PLD"/>
    <property type="match status" value="1"/>
</dbReference>
<organism evidence="10">
    <name type="scientific">Aphanomyces invadans</name>
    <dbReference type="NCBI Taxonomy" id="157072"/>
    <lineage>
        <taxon>Eukaryota</taxon>
        <taxon>Sar</taxon>
        <taxon>Stramenopiles</taxon>
        <taxon>Oomycota</taxon>
        <taxon>Saprolegniomycetes</taxon>
        <taxon>Saprolegniales</taxon>
        <taxon>Verrucalvaceae</taxon>
        <taxon>Aphanomyces</taxon>
    </lineage>
</organism>
<comment type="catalytic activity">
    <reaction evidence="1">
        <text>a 1,2-diacyl-sn-glycero-3-phosphocholine + H2O = a 1,2-diacyl-sn-glycero-3-phosphate + choline + H(+)</text>
        <dbReference type="Rhea" id="RHEA:14445"/>
        <dbReference type="ChEBI" id="CHEBI:15354"/>
        <dbReference type="ChEBI" id="CHEBI:15377"/>
        <dbReference type="ChEBI" id="CHEBI:15378"/>
        <dbReference type="ChEBI" id="CHEBI:57643"/>
        <dbReference type="ChEBI" id="CHEBI:58608"/>
        <dbReference type="EC" id="3.1.4.4"/>
    </reaction>
</comment>
<dbReference type="InterPro" id="IPR025202">
    <property type="entry name" value="PLD-like_dom"/>
</dbReference>
<dbReference type="Gene3D" id="3.30.870.10">
    <property type="entry name" value="Endonuclease Chain A"/>
    <property type="match status" value="2"/>
</dbReference>
<feature type="signal peptide" evidence="8">
    <location>
        <begin position="1"/>
        <end position="17"/>
    </location>
</feature>
<protein>
    <recommendedName>
        <fullName evidence="2">phospholipase D</fullName>
        <ecNumber evidence="2">3.1.4.4</ecNumber>
    </recommendedName>
</protein>
<dbReference type="GO" id="GO:0004630">
    <property type="term" value="F:phospholipase D activity"/>
    <property type="evidence" value="ECO:0007669"/>
    <property type="project" value="UniProtKB-EC"/>
</dbReference>
<feature type="chain" id="PRO_5001534743" description="phospholipase D" evidence="8">
    <location>
        <begin position="18"/>
        <end position="681"/>
    </location>
</feature>
<evidence type="ECO:0000256" key="4">
    <source>
        <dbReference type="ARBA" id="ARBA00022801"/>
    </source>
</evidence>
<keyword evidence="3" id="KW-0677">Repeat</keyword>
<gene>
    <name evidence="10" type="ORF">H310_09021</name>
</gene>
<dbReference type="GeneID" id="20086071"/>
<accession>A0A024TXG9</accession>
<feature type="domain" description="PLD phosphodiesterase" evidence="9">
    <location>
        <begin position="443"/>
        <end position="470"/>
    </location>
</feature>
<name>A0A024TXG9_9STRA</name>
<dbReference type="AlphaFoldDB" id="A0A024TXG9"/>
<evidence type="ECO:0000256" key="3">
    <source>
        <dbReference type="ARBA" id="ARBA00022737"/>
    </source>
</evidence>
<evidence type="ECO:0000256" key="8">
    <source>
        <dbReference type="SAM" id="SignalP"/>
    </source>
</evidence>
<dbReference type="EC" id="3.1.4.4" evidence="2"/>
<keyword evidence="8" id="KW-0732">Signal</keyword>
<proteinExistence type="predicted"/>
<evidence type="ECO:0000256" key="6">
    <source>
        <dbReference type="ARBA" id="ARBA00023098"/>
    </source>
</evidence>
<dbReference type="RefSeq" id="XP_008873196.1">
    <property type="nucleotide sequence ID" value="XM_008874974.1"/>
</dbReference>
<dbReference type="GO" id="GO:0009395">
    <property type="term" value="P:phospholipid catabolic process"/>
    <property type="evidence" value="ECO:0007669"/>
    <property type="project" value="TreeGrafter"/>
</dbReference>